<dbReference type="SUPFAM" id="SSF158622">
    <property type="entry name" value="YheA/YmcA-like"/>
    <property type="match status" value="1"/>
</dbReference>
<dbReference type="InterPro" id="IPR052767">
    <property type="entry name" value="Bact_com_dev_regulator"/>
</dbReference>
<evidence type="ECO:0000313" key="2">
    <source>
        <dbReference type="Proteomes" id="UP000198660"/>
    </source>
</evidence>
<dbReference type="InterPro" id="IPR010368">
    <property type="entry name" value="Com_YlbF"/>
</dbReference>
<dbReference type="Proteomes" id="UP000198660">
    <property type="component" value="Unassembled WGS sequence"/>
</dbReference>
<name>A0A1I6R6G0_9BACL</name>
<dbReference type="EMBL" id="FPAA01000004">
    <property type="protein sequence ID" value="SFS60312.1"/>
    <property type="molecule type" value="Genomic_DNA"/>
</dbReference>
<organism evidence="1 2">
    <name type="scientific">Marininema halotolerans</name>
    <dbReference type="NCBI Taxonomy" id="1155944"/>
    <lineage>
        <taxon>Bacteria</taxon>
        <taxon>Bacillati</taxon>
        <taxon>Bacillota</taxon>
        <taxon>Bacilli</taxon>
        <taxon>Bacillales</taxon>
        <taxon>Thermoactinomycetaceae</taxon>
        <taxon>Marininema</taxon>
    </lineage>
</organism>
<sequence>MAMELQSSHPVLQHATLFGEKLLATEEIIRFRLAESQVQKSDTVNGLIDEIKRKQKELVHAKAYHKTEYIRQLEEELDTLQNRMESLPIVREYQQSQVEVNDLLQTIQKIVADVVSEKLEIETGGETGGGCGSGGACGCN</sequence>
<dbReference type="Gene3D" id="1.20.1500.10">
    <property type="entry name" value="YheA/YmcA-like"/>
    <property type="match status" value="1"/>
</dbReference>
<dbReference type="PIRSF" id="PIRSF021287">
    <property type="entry name" value="Biofilm_formation_YmcA"/>
    <property type="match status" value="1"/>
</dbReference>
<dbReference type="InterPro" id="IPR016783">
    <property type="entry name" value="Biofilm_formation_YmcA"/>
</dbReference>
<dbReference type="InterPro" id="IPR023378">
    <property type="entry name" value="YheA/YmcA-like_dom_sf"/>
</dbReference>
<dbReference type="RefSeq" id="WP_091835881.1">
    <property type="nucleotide sequence ID" value="NZ_FPAA01000004.1"/>
</dbReference>
<dbReference type="AlphaFoldDB" id="A0A1I6R6G0"/>
<protein>
    <submittedName>
        <fullName evidence="1">Cell fate regulator YmcA, YheA/YmcA/DUF963 family (Controls sporulation, competence, biofilm development)</fullName>
    </submittedName>
</protein>
<dbReference type="PANTHER" id="PTHR38448">
    <property type="entry name" value="REGULATORY PROTEIN YLBF-RELATED"/>
    <property type="match status" value="1"/>
</dbReference>
<reference evidence="2" key="1">
    <citation type="submission" date="2016-10" db="EMBL/GenBank/DDBJ databases">
        <authorList>
            <person name="Varghese N."/>
            <person name="Submissions S."/>
        </authorList>
    </citation>
    <scope>NUCLEOTIDE SEQUENCE [LARGE SCALE GENOMIC DNA]</scope>
    <source>
        <strain evidence="2">DSM 45789</strain>
    </source>
</reference>
<dbReference type="OrthoDB" id="2167788at2"/>
<evidence type="ECO:0000313" key="1">
    <source>
        <dbReference type="EMBL" id="SFS60312.1"/>
    </source>
</evidence>
<dbReference type="PANTHER" id="PTHR38448:SF1">
    <property type="entry name" value="YLBF FAMILY REGULATOR"/>
    <property type="match status" value="1"/>
</dbReference>
<dbReference type="Pfam" id="PF06133">
    <property type="entry name" value="Com_YlbF"/>
    <property type="match status" value="1"/>
</dbReference>
<accession>A0A1I6R6G0</accession>
<gene>
    <name evidence="1" type="ORF">SAMN05444972_104185</name>
</gene>
<proteinExistence type="predicted"/>
<keyword evidence="2" id="KW-1185">Reference proteome</keyword>